<dbReference type="Pfam" id="PF01546">
    <property type="entry name" value="Peptidase_M20"/>
    <property type="match status" value="1"/>
</dbReference>
<organism evidence="11 12">
    <name type="scientific">Ruegeria denitrificans</name>
    <dbReference type="NCBI Taxonomy" id="1715692"/>
    <lineage>
        <taxon>Bacteria</taxon>
        <taxon>Pseudomonadati</taxon>
        <taxon>Pseudomonadota</taxon>
        <taxon>Alphaproteobacteria</taxon>
        <taxon>Rhodobacterales</taxon>
        <taxon>Roseobacteraceae</taxon>
        <taxon>Ruegeria</taxon>
    </lineage>
</organism>
<dbReference type="Proteomes" id="UP000051260">
    <property type="component" value="Unassembled WGS sequence"/>
</dbReference>
<dbReference type="Gene3D" id="3.30.70.360">
    <property type="match status" value="1"/>
</dbReference>
<dbReference type="PANTHER" id="PTHR43808:SF31">
    <property type="entry name" value="N-ACETYL-L-CITRULLINE DEACETYLASE"/>
    <property type="match status" value="1"/>
</dbReference>
<dbReference type="EC" id="3.5.1.16" evidence="11"/>
<evidence type="ECO:0000313" key="11">
    <source>
        <dbReference type="EMBL" id="CUJ93373.1"/>
    </source>
</evidence>
<dbReference type="PROSITE" id="PS00759">
    <property type="entry name" value="ARGE_DAPE_CPG2_2"/>
    <property type="match status" value="1"/>
</dbReference>
<name>A0A0P1I6L5_9RHOB</name>
<accession>A0A0P1I6L5</accession>
<dbReference type="STRING" id="1715692.RUE5091_01333"/>
<dbReference type="GO" id="GO:0046872">
    <property type="term" value="F:metal ion binding"/>
    <property type="evidence" value="ECO:0007669"/>
    <property type="project" value="UniProtKB-KW"/>
</dbReference>
<dbReference type="RefSeq" id="WP_370731968.1">
    <property type="nucleotide sequence ID" value="NZ_CYUD01000003.1"/>
</dbReference>
<dbReference type="InterPro" id="IPR011650">
    <property type="entry name" value="Peptidase_M20_dimer"/>
</dbReference>
<keyword evidence="7 11" id="KW-0378">Hydrolase</keyword>
<keyword evidence="5" id="KW-0028">Amino-acid biosynthesis</keyword>
<keyword evidence="8" id="KW-0862">Zinc</keyword>
<dbReference type="SUPFAM" id="SSF55031">
    <property type="entry name" value="Bacterial exopeptidase dimerisation domain"/>
    <property type="match status" value="1"/>
</dbReference>
<dbReference type="Pfam" id="PF07687">
    <property type="entry name" value="M20_dimer"/>
    <property type="match status" value="1"/>
</dbReference>
<dbReference type="GO" id="GO:0006526">
    <property type="term" value="P:L-arginine biosynthetic process"/>
    <property type="evidence" value="ECO:0007669"/>
    <property type="project" value="UniProtKB-KW"/>
</dbReference>
<keyword evidence="9" id="KW-0170">Cobalt</keyword>
<keyword evidence="6" id="KW-0479">Metal-binding</keyword>
<evidence type="ECO:0000313" key="12">
    <source>
        <dbReference type="Proteomes" id="UP000051260"/>
    </source>
</evidence>
<dbReference type="InterPro" id="IPR010169">
    <property type="entry name" value="AcOrn-deacetyl"/>
</dbReference>
<dbReference type="AlphaFoldDB" id="A0A0P1I6L5"/>
<keyword evidence="12" id="KW-1185">Reference proteome</keyword>
<keyword evidence="4" id="KW-0055">Arginine biosynthesis</keyword>
<evidence type="ECO:0000256" key="8">
    <source>
        <dbReference type="ARBA" id="ARBA00022833"/>
    </source>
</evidence>
<reference evidence="12" key="1">
    <citation type="submission" date="2015-09" db="EMBL/GenBank/DDBJ databases">
        <authorList>
            <person name="Rodrigo-Torres L."/>
            <person name="Arahal D.R."/>
        </authorList>
    </citation>
    <scope>NUCLEOTIDE SEQUENCE [LARGE SCALE GENOMIC DNA]</scope>
    <source>
        <strain evidence="12">CECT 5091</strain>
    </source>
</reference>
<dbReference type="PROSITE" id="PS00758">
    <property type="entry name" value="ARGE_DAPE_CPG2_1"/>
    <property type="match status" value="1"/>
</dbReference>
<evidence type="ECO:0000256" key="5">
    <source>
        <dbReference type="ARBA" id="ARBA00022605"/>
    </source>
</evidence>
<comment type="similarity">
    <text evidence="2">Belongs to the peptidase M20A family. ArgE subfamily.</text>
</comment>
<dbReference type="EMBL" id="CYUD01000003">
    <property type="protein sequence ID" value="CUJ93373.1"/>
    <property type="molecule type" value="Genomic_DNA"/>
</dbReference>
<evidence type="ECO:0000256" key="3">
    <source>
        <dbReference type="ARBA" id="ARBA00022490"/>
    </source>
</evidence>
<evidence type="ECO:0000256" key="4">
    <source>
        <dbReference type="ARBA" id="ARBA00022571"/>
    </source>
</evidence>
<evidence type="ECO:0000256" key="6">
    <source>
        <dbReference type="ARBA" id="ARBA00022723"/>
    </source>
</evidence>
<dbReference type="Gene3D" id="3.40.630.10">
    <property type="entry name" value="Zn peptidases"/>
    <property type="match status" value="1"/>
</dbReference>
<dbReference type="NCBIfam" id="NF005710">
    <property type="entry name" value="PRK07522.1"/>
    <property type="match status" value="1"/>
</dbReference>
<dbReference type="InterPro" id="IPR050072">
    <property type="entry name" value="Peptidase_M20A"/>
</dbReference>
<evidence type="ECO:0000256" key="1">
    <source>
        <dbReference type="ARBA" id="ARBA00001947"/>
    </source>
</evidence>
<dbReference type="InterPro" id="IPR001261">
    <property type="entry name" value="ArgE/DapE_CS"/>
</dbReference>
<evidence type="ECO:0000259" key="10">
    <source>
        <dbReference type="Pfam" id="PF07687"/>
    </source>
</evidence>
<sequence>MLLQPAPKTVRKAMTLPRTTEILADLIAFETVSADSNLEIIRYLTDRLEALGARCIETRDATGKKANVFATLGPDMPGGILLSGHTDVVPVADQDWTTNPFEMTERDGRLYGRGTCDMKGFIAAALAFAETLDTSKLTQPLHFAFTYDEETGCLGAQNLVNDLSERGIVPDIAIIGEPTEMRVIEGHKGCFEYTTSFVGLEGHSSAPDDGVNAAEYAARYIGKLLELRHTLKSRAPQGSPFEPPWTTVNVGRISGGVAHNVIASKAEVAWEMRPVQSSDAELVRNTLSDYVRHSLLPEMQAVHPDASITQEAVAEVEGLEPMDENAARELVAELTGANGTGVVAFATEAGLFQQLGVHAIVCGPGSITQAHKADEYVEIEQLDLCCRMLNRLGRRLIAQPVPCDRS</sequence>
<comment type="cofactor">
    <cofactor evidence="1">
        <name>Zn(2+)</name>
        <dbReference type="ChEBI" id="CHEBI:29105"/>
    </cofactor>
</comment>
<evidence type="ECO:0000256" key="2">
    <source>
        <dbReference type="ARBA" id="ARBA00005691"/>
    </source>
</evidence>
<dbReference type="PANTHER" id="PTHR43808">
    <property type="entry name" value="ACETYLORNITHINE DEACETYLASE"/>
    <property type="match status" value="1"/>
</dbReference>
<evidence type="ECO:0000256" key="9">
    <source>
        <dbReference type="ARBA" id="ARBA00023285"/>
    </source>
</evidence>
<dbReference type="InterPro" id="IPR002933">
    <property type="entry name" value="Peptidase_M20"/>
</dbReference>
<feature type="domain" description="Peptidase M20 dimerisation" evidence="10">
    <location>
        <begin position="186"/>
        <end position="294"/>
    </location>
</feature>
<dbReference type="InterPro" id="IPR036264">
    <property type="entry name" value="Bact_exopeptidase_dim_dom"/>
</dbReference>
<protein>
    <submittedName>
        <fullName evidence="11">Acetylornithine deacetylase</fullName>
        <ecNumber evidence="11">3.5.1.16</ecNumber>
    </submittedName>
</protein>
<dbReference type="CDD" id="cd03894">
    <property type="entry name" value="M20_ArgE"/>
    <property type="match status" value="1"/>
</dbReference>
<gene>
    <name evidence="11" type="primary">argE_1</name>
    <name evidence="11" type="ORF">RUE5091_01333</name>
</gene>
<dbReference type="SUPFAM" id="SSF53187">
    <property type="entry name" value="Zn-dependent exopeptidases"/>
    <property type="match status" value="1"/>
</dbReference>
<proteinExistence type="inferred from homology"/>
<dbReference type="NCBIfam" id="TIGR01892">
    <property type="entry name" value="AcOrn-deacetyl"/>
    <property type="match status" value="1"/>
</dbReference>
<keyword evidence="3" id="KW-0963">Cytoplasm</keyword>
<dbReference type="GO" id="GO:0008777">
    <property type="term" value="F:acetylornithine deacetylase activity"/>
    <property type="evidence" value="ECO:0007669"/>
    <property type="project" value="UniProtKB-EC"/>
</dbReference>
<evidence type="ECO:0000256" key="7">
    <source>
        <dbReference type="ARBA" id="ARBA00022801"/>
    </source>
</evidence>